<dbReference type="InterPro" id="IPR007495">
    <property type="entry name" value="NqrM"/>
</dbReference>
<name>A0A520MHI3_9GAMM</name>
<sequence length="58" mass="6050">MSTFISAFIIISLAFLGLAIGLILKNQPIKGSCGGMANLDEGSECQICGRTDPQSCSK</sequence>
<protein>
    <submittedName>
        <fullName evidence="1">(Na+)-NQR maturation NqrM</fullName>
    </submittedName>
</protein>
<evidence type="ECO:0000313" key="1">
    <source>
        <dbReference type="EMBL" id="RZO20637.1"/>
    </source>
</evidence>
<dbReference type="Pfam" id="PF04400">
    <property type="entry name" value="NqrM"/>
    <property type="match status" value="1"/>
</dbReference>
<proteinExistence type="predicted"/>
<dbReference type="PANTHER" id="PTHR40691:SF3">
    <property type="entry name" value="(NA+)-NQR MATURATION NQRM"/>
    <property type="match status" value="1"/>
</dbReference>
<accession>A0A520MHI3</accession>
<evidence type="ECO:0000313" key="2">
    <source>
        <dbReference type="Proteomes" id="UP000315782"/>
    </source>
</evidence>
<reference evidence="1 2" key="1">
    <citation type="submission" date="2019-02" db="EMBL/GenBank/DDBJ databases">
        <title>Prokaryotic population dynamics and viral predation in marine succession experiment using metagenomics: the confinement effect.</title>
        <authorList>
            <person name="Haro-Moreno J.M."/>
            <person name="Rodriguez-Valera F."/>
            <person name="Lopez-Perez M."/>
        </authorList>
    </citation>
    <scope>NUCLEOTIDE SEQUENCE [LARGE SCALE GENOMIC DNA]</scope>
    <source>
        <strain evidence="1">MED-G163</strain>
    </source>
</reference>
<dbReference type="AlphaFoldDB" id="A0A520MHI3"/>
<gene>
    <name evidence="1" type="primary">nqrM</name>
    <name evidence="1" type="ORF">EVA96_02525</name>
</gene>
<dbReference type="Proteomes" id="UP000315782">
    <property type="component" value="Unassembled WGS sequence"/>
</dbReference>
<organism evidence="1 2">
    <name type="scientific">SAR86 cluster bacterium</name>
    <dbReference type="NCBI Taxonomy" id="2030880"/>
    <lineage>
        <taxon>Bacteria</taxon>
        <taxon>Pseudomonadati</taxon>
        <taxon>Pseudomonadota</taxon>
        <taxon>Gammaproteobacteria</taxon>
        <taxon>SAR86 cluster</taxon>
    </lineage>
</organism>
<dbReference type="EMBL" id="SHBI01000014">
    <property type="protein sequence ID" value="RZO20637.1"/>
    <property type="molecule type" value="Genomic_DNA"/>
</dbReference>
<dbReference type="PANTHER" id="PTHR40691">
    <property type="entry name" value="(NA+)-NQR MATURATION NQRM"/>
    <property type="match status" value="1"/>
</dbReference>
<comment type="caution">
    <text evidence="1">The sequence shown here is derived from an EMBL/GenBank/DDBJ whole genome shotgun (WGS) entry which is preliminary data.</text>
</comment>